<dbReference type="InterPro" id="IPR051941">
    <property type="entry name" value="BG_Antigen-Binding_Lectin"/>
</dbReference>
<keyword evidence="5" id="KW-0430">Lectin</keyword>
<dbReference type="Pfam" id="PF00078">
    <property type="entry name" value="RVT_1"/>
    <property type="match status" value="1"/>
</dbReference>
<dbReference type="Pfam" id="PF22633">
    <property type="entry name" value="F5_F8_type_C_2"/>
    <property type="match status" value="2"/>
</dbReference>
<keyword evidence="4" id="KW-0479">Metal-binding</keyword>
<accession>A0A7D9HY42</accession>
<evidence type="ECO:0000313" key="9">
    <source>
        <dbReference type="Proteomes" id="UP001152795"/>
    </source>
</evidence>
<keyword evidence="7" id="KW-1015">Disulfide bond</keyword>
<evidence type="ECO:0000256" key="6">
    <source>
        <dbReference type="ARBA" id="ARBA00022837"/>
    </source>
</evidence>
<dbReference type="InterPro" id="IPR008979">
    <property type="entry name" value="Galactose-bd-like_sf"/>
</dbReference>
<evidence type="ECO:0000256" key="1">
    <source>
        <dbReference type="ARBA" id="ARBA00002219"/>
    </source>
</evidence>
<comment type="function">
    <text evidence="1">Acts as a defensive agent. Recognizes blood group fucosylated oligosaccharides including A, B, H and Lewis B-type antigens. Does not recognize Lewis A antigen and has low affinity for monovalent haptens.</text>
</comment>
<evidence type="ECO:0000313" key="8">
    <source>
        <dbReference type="EMBL" id="CAB3993052.1"/>
    </source>
</evidence>
<dbReference type="InterPro" id="IPR000477">
    <property type="entry name" value="RT_dom"/>
</dbReference>
<dbReference type="Gene3D" id="2.60.120.740">
    <property type="match status" value="1"/>
</dbReference>
<dbReference type="InterPro" id="IPR006585">
    <property type="entry name" value="FTP1"/>
</dbReference>
<dbReference type="SUPFAM" id="SSF49785">
    <property type="entry name" value="Galactose-binding domain-like"/>
    <property type="match status" value="2"/>
</dbReference>
<comment type="subunit">
    <text evidence="3">Homotrimer.</text>
</comment>
<comment type="similarity">
    <text evidence="2">Belongs to the fucolectin family.</text>
</comment>
<dbReference type="GO" id="GO:0010185">
    <property type="term" value="P:regulation of cellular defense response"/>
    <property type="evidence" value="ECO:0007669"/>
    <property type="project" value="UniProtKB-ARBA"/>
</dbReference>
<protein>
    <submittedName>
        <fullName evidence="8">FBP32</fullName>
    </submittedName>
</protein>
<evidence type="ECO:0000256" key="7">
    <source>
        <dbReference type="ARBA" id="ARBA00023157"/>
    </source>
</evidence>
<dbReference type="InterPro" id="IPR043502">
    <property type="entry name" value="DNA/RNA_pol_sf"/>
</dbReference>
<proteinExistence type="inferred from homology"/>
<keyword evidence="6" id="KW-0106">Calcium</keyword>
<evidence type="ECO:0000256" key="2">
    <source>
        <dbReference type="ARBA" id="ARBA00010147"/>
    </source>
</evidence>
<name>A0A7D9HY42_PARCT</name>
<dbReference type="OrthoDB" id="547680at2759"/>
<evidence type="ECO:0000256" key="4">
    <source>
        <dbReference type="ARBA" id="ARBA00022723"/>
    </source>
</evidence>
<reference evidence="8" key="1">
    <citation type="submission" date="2020-04" db="EMBL/GenBank/DDBJ databases">
        <authorList>
            <person name="Alioto T."/>
            <person name="Alioto T."/>
            <person name="Gomez Garrido J."/>
        </authorList>
    </citation>
    <scope>NUCLEOTIDE SEQUENCE</scope>
    <source>
        <strain evidence="8">A484AB</strain>
    </source>
</reference>
<feature type="non-terminal residue" evidence="8">
    <location>
        <position position="603"/>
    </location>
</feature>
<dbReference type="InterPro" id="IPR043159">
    <property type="entry name" value="Lectin_gal-bd_sf"/>
</dbReference>
<evidence type="ECO:0000256" key="3">
    <source>
        <dbReference type="ARBA" id="ARBA00011233"/>
    </source>
</evidence>
<dbReference type="SUPFAM" id="SSF56672">
    <property type="entry name" value="DNA/RNA polymerases"/>
    <property type="match status" value="1"/>
</dbReference>
<gene>
    <name evidence="8" type="ORF">PACLA_8A051625</name>
</gene>
<dbReference type="AlphaFoldDB" id="A0A7D9HY42"/>
<organism evidence="8 9">
    <name type="scientific">Paramuricea clavata</name>
    <name type="common">Red gorgonian</name>
    <name type="synonym">Violescent sea-whip</name>
    <dbReference type="NCBI Taxonomy" id="317549"/>
    <lineage>
        <taxon>Eukaryota</taxon>
        <taxon>Metazoa</taxon>
        <taxon>Cnidaria</taxon>
        <taxon>Anthozoa</taxon>
        <taxon>Octocorallia</taxon>
        <taxon>Malacalcyonacea</taxon>
        <taxon>Plexauridae</taxon>
        <taxon>Paramuricea</taxon>
    </lineage>
</organism>
<comment type="caution">
    <text evidence="8">The sequence shown here is derived from an EMBL/GenBank/DDBJ whole genome shotgun (WGS) entry which is preliminary data.</text>
</comment>
<dbReference type="Gene3D" id="2.60.120.260">
    <property type="entry name" value="Galactose-binding domain-like"/>
    <property type="match status" value="2"/>
</dbReference>
<dbReference type="GO" id="GO:0001868">
    <property type="term" value="P:regulation of complement activation, lectin pathway"/>
    <property type="evidence" value="ECO:0007669"/>
    <property type="project" value="UniProtKB-ARBA"/>
</dbReference>
<dbReference type="PANTHER" id="PTHR45713:SF6">
    <property type="entry name" value="F5_8 TYPE C DOMAIN-CONTAINING PROTEIN"/>
    <property type="match status" value="1"/>
</dbReference>
<dbReference type="GO" id="GO:0046872">
    <property type="term" value="F:metal ion binding"/>
    <property type="evidence" value="ECO:0007669"/>
    <property type="project" value="UniProtKB-KW"/>
</dbReference>
<dbReference type="EMBL" id="CACRXK020002173">
    <property type="protein sequence ID" value="CAB3993052.1"/>
    <property type="molecule type" value="Genomic_DNA"/>
</dbReference>
<dbReference type="GO" id="GO:0042806">
    <property type="term" value="F:fucose binding"/>
    <property type="evidence" value="ECO:0007669"/>
    <property type="project" value="UniProtKB-ARBA"/>
</dbReference>
<sequence length="603" mass="67781">IICSAWKQVRCTPSKNIRVHDVIYGHVVGRDECNTQPTTNCTAPNGFCEVAEKVEGRSVSEWLRSSDTISPPPCGGKDIYIFVNYSCVEILRLSGENFAVKKPAQQSTTAYEGIASRAVDGKKSRIYNDRSCTHTAEQTAPWWRVDLQQRITVTQVKIANRQILGDRLSGFEIRIGDSLENNGITSLRCGTRQHIPSNRWGTVWCDPTLIGRYVTIVIPGEKKMLTLCEVEVYGIKEGENFAFKKPAKQSKTTHGGVASRAVDGNKNRYYTSGSCTHTAEQTTPWWRVDLQQRIAVTHVKIVNRNRIGKRLCGFEIRIGDSLENNGITSPRCGTQQHIPSNQEGIVSCVPTVVGRYVTIVIPGVKKLLTLCEVEVYGIKEAKVMEGLFCRRFLPQLEGKIDKYQFFCKGLSTSDALISFLQPIYEAIDKGNNTARIFFTDFSKGFDRIDHNILIANLQKLNIHPARTNWVSAFLSNRMQAVRIAGVLSDWKRPNGGIPQETKLGVILFSVMTNELLTEWRLRTKFVDDTTALEMIPRNSMSLTNIVADNINDFAENNHVKLNPKKCKEMVIDPLEYNTTVLRPITISNTTIETIKKYKLLGVI</sequence>
<dbReference type="PANTHER" id="PTHR45713">
    <property type="entry name" value="FTP DOMAIN-CONTAINING PROTEIN"/>
    <property type="match status" value="1"/>
</dbReference>
<dbReference type="Proteomes" id="UP001152795">
    <property type="component" value="Unassembled WGS sequence"/>
</dbReference>
<evidence type="ECO:0000256" key="5">
    <source>
        <dbReference type="ARBA" id="ARBA00022734"/>
    </source>
</evidence>
<keyword evidence="9" id="KW-1185">Reference proteome</keyword>
<dbReference type="SMART" id="SM00607">
    <property type="entry name" value="FTP"/>
    <property type="match status" value="2"/>
</dbReference>